<evidence type="ECO:0000313" key="2">
    <source>
        <dbReference type="EMBL" id="KGN83393.1"/>
    </source>
</evidence>
<organism evidence="2 3">
    <name type="scientific">Porphyromonas gulae</name>
    <dbReference type="NCBI Taxonomy" id="111105"/>
    <lineage>
        <taxon>Bacteria</taxon>
        <taxon>Pseudomonadati</taxon>
        <taxon>Bacteroidota</taxon>
        <taxon>Bacteroidia</taxon>
        <taxon>Bacteroidales</taxon>
        <taxon>Porphyromonadaceae</taxon>
        <taxon>Porphyromonas</taxon>
    </lineage>
</organism>
<dbReference type="PANTHER" id="PTHR34585">
    <property type="match status" value="1"/>
</dbReference>
<evidence type="ECO:0000259" key="1">
    <source>
        <dbReference type="Pfam" id="PF12728"/>
    </source>
</evidence>
<proteinExistence type="predicted"/>
<gene>
    <name evidence="2" type="ORF">HR08_11165</name>
</gene>
<protein>
    <submittedName>
        <fullName evidence="2">Excisionase</fullName>
    </submittedName>
</protein>
<dbReference type="InterPro" id="IPR041657">
    <property type="entry name" value="HTH_17"/>
</dbReference>
<sequence length="106" mass="12842">MELLDRETFLEWMERIMKCFDDLKQTAPDIPQRPMIDGEPLLDNQEVCLMLQISKRTLQRYRASGTLPFHIVYHKTWYLESEILAFMQTHFTENLKRKRKRPPKDT</sequence>
<reference evidence="2 3" key="1">
    <citation type="submission" date="2014-08" db="EMBL/GenBank/DDBJ databases">
        <title>Porphyromonas gulae strain:COT-052_OH1451 Genome sequencing.</title>
        <authorList>
            <person name="Wallis C."/>
            <person name="Deusch O."/>
            <person name="O'Flynn C."/>
            <person name="Davis I."/>
            <person name="Jospin G."/>
            <person name="Darling A.E."/>
            <person name="Coil D.A."/>
            <person name="Alexiev A."/>
            <person name="Horsfall A."/>
            <person name="Kirkwood N."/>
            <person name="Harris S."/>
            <person name="Eisen J.A."/>
        </authorList>
    </citation>
    <scope>NUCLEOTIDE SEQUENCE [LARGE SCALE GENOMIC DNA]</scope>
    <source>
        <strain evidence="3">COT-052 OH1451</strain>
    </source>
</reference>
<dbReference type="AlphaFoldDB" id="A0A0A2EWX0"/>
<dbReference type="Pfam" id="PF12728">
    <property type="entry name" value="HTH_17"/>
    <property type="match status" value="1"/>
</dbReference>
<dbReference type="InterPro" id="IPR009061">
    <property type="entry name" value="DNA-bd_dom_put_sf"/>
</dbReference>
<dbReference type="SUPFAM" id="SSF46955">
    <property type="entry name" value="Putative DNA-binding domain"/>
    <property type="match status" value="1"/>
</dbReference>
<dbReference type="PANTHER" id="PTHR34585:SF22">
    <property type="entry name" value="HELIX-TURN-HELIX DOMAIN-CONTAINING PROTEIN"/>
    <property type="match status" value="1"/>
</dbReference>
<name>A0A0A2EWX0_9PORP</name>
<feature type="domain" description="Helix-turn-helix" evidence="1">
    <location>
        <begin position="41"/>
        <end position="89"/>
    </location>
</feature>
<comment type="caution">
    <text evidence="2">The sequence shown here is derived from an EMBL/GenBank/DDBJ whole genome shotgun (WGS) entry which is preliminary data.</text>
</comment>
<accession>A0A0A2EWX0</accession>
<dbReference type="Proteomes" id="UP000030130">
    <property type="component" value="Unassembled WGS sequence"/>
</dbReference>
<evidence type="ECO:0000313" key="3">
    <source>
        <dbReference type="Proteomes" id="UP000030130"/>
    </source>
</evidence>
<dbReference type="RefSeq" id="WP_039422564.1">
    <property type="nucleotide sequence ID" value="NZ_JRAI01000089.1"/>
</dbReference>
<dbReference type="EMBL" id="JRAI01000089">
    <property type="protein sequence ID" value="KGN83393.1"/>
    <property type="molecule type" value="Genomic_DNA"/>
</dbReference>
<dbReference type="OrthoDB" id="768005at2"/>